<proteinExistence type="predicted"/>
<comment type="caution">
    <text evidence="2">The sequence shown here is derived from an EMBL/GenBank/DDBJ whole genome shotgun (WGS) entry which is preliminary data.</text>
</comment>
<feature type="region of interest" description="Disordered" evidence="1">
    <location>
        <begin position="1"/>
        <end position="25"/>
    </location>
</feature>
<organism evidence="2 3">
    <name type="scientific">Brachionus plicatilis</name>
    <name type="common">Marine rotifer</name>
    <name type="synonym">Brachionus muelleri</name>
    <dbReference type="NCBI Taxonomy" id="10195"/>
    <lineage>
        <taxon>Eukaryota</taxon>
        <taxon>Metazoa</taxon>
        <taxon>Spiralia</taxon>
        <taxon>Gnathifera</taxon>
        <taxon>Rotifera</taxon>
        <taxon>Eurotatoria</taxon>
        <taxon>Monogononta</taxon>
        <taxon>Pseudotrocha</taxon>
        <taxon>Ploima</taxon>
        <taxon>Brachionidae</taxon>
        <taxon>Brachionus</taxon>
    </lineage>
</organism>
<dbReference type="EMBL" id="REGN01004076">
    <property type="protein sequence ID" value="RNA19300.1"/>
    <property type="molecule type" value="Genomic_DNA"/>
</dbReference>
<dbReference type="Proteomes" id="UP000276133">
    <property type="component" value="Unassembled WGS sequence"/>
</dbReference>
<protein>
    <submittedName>
        <fullName evidence="2">Uncharacterized protein</fullName>
    </submittedName>
</protein>
<evidence type="ECO:0000313" key="2">
    <source>
        <dbReference type="EMBL" id="RNA19300.1"/>
    </source>
</evidence>
<evidence type="ECO:0000313" key="3">
    <source>
        <dbReference type="Proteomes" id="UP000276133"/>
    </source>
</evidence>
<dbReference type="AlphaFoldDB" id="A0A3M7R6Y5"/>
<keyword evidence="3" id="KW-1185">Reference proteome</keyword>
<name>A0A3M7R6Y5_BRAPC</name>
<accession>A0A3M7R6Y5</accession>
<evidence type="ECO:0000256" key="1">
    <source>
        <dbReference type="SAM" id="MobiDB-lite"/>
    </source>
</evidence>
<dbReference type="OrthoDB" id="10576515at2759"/>
<gene>
    <name evidence="2" type="ORF">BpHYR1_005761</name>
</gene>
<reference evidence="2 3" key="1">
    <citation type="journal article" date="2018" name="Sci. Rep.">
        <title>Genomic signatures of local adaptation to the degree of environmental predictability in rotifers.</title>
        <authorList>
            <person name="Franch-Gras L."/>
            <person name="Hahn C."/>
            <person name="Garcia-Roger E.M."/>
            <person name="Carmona M.J."/>
            <person name="Serra M."/>
            <person name="Gomez A."/>
        </authorList>
    </citation>
    <scope>NUCLEOTIDE SEQUENCE [LARGE SCALE GENOMIC DNA]</scope>
    <source>
        <strain evidence="2">HYR1</strain>
    </source>
</reference>
<sequence length="118" mass="13903">MIDSIKEDGDSDLKNAYDSSEKKKEHTNFTALVVDTRTKKVIRRINFNIAIEIPINTKIFYSKQNKNDHEINKDTTDLAKPNKYPDLGRMGIYFNFFFSRRKYSHISIYNIAIKKNSY</sequence>